<organism evidence="2">
    <name type="scientific">Anguilla anguilla</name>
    <name type="common">European freshwater eel</name>
    <name type="synonym">Muraena anguilla</name>
    <dbReference type="NCBI Taxonomy" id="7936"/>
    <lineage>
        <taxon>Eukaryota</taxon>
        <taxon>Metazoa</taxon>
        <taxon>Chordata</taxon>
        <taxon>Craniata</taxon>
        <taxon>Vertebrata</taxon>
        <taxon>Euteleostomi</taxon>
        <taxon>Actinopterygii</taxon>
        <taxon>Neopterygii</taxon>
        <taxon>Teleostei</taxon>
        <taxon>Anguilliformes</taxon>
        <taxon>Anguillidae</taxon>
        <taxon>Anguilla</taxon>
    </lineage>
</organism>
<feature type="region of interest" description="Disordered" evidence="1">
    <location>
        <begin position="1"/>
        <end position="20"/>
    </location>
</feature>
<dbReference type="EMBL" id="GBXM01069168">
    <property type="protein sequence ID" value="JAH39409.1"/>
    <property type="molecule type" value="Transcribed_RNA"/>
</dbReference>
<accession>A0A0E9SDF5</accession>
<proteinExistence type="predicted"/>
<reference evidence="2" key="1">
    <citation type="submission" date="2014-11" db="EMBL/GenBank/DDBJ databases">
        <authorList>
            <person name="Amaro Gonzalez C."/>
        </authorList>
    </citation>
    <scope>NUCLEOTIDE SEQUENCE</scope>
</reference>
<dbReference type="AlphaFoldDB" id="A0A0E9SDF5"/>
<evidence type="ECO:0000313" key="2">
    <source>
        <dbReference type="EMBL" id="JAH39409.1"/>
    </source>
</evidence>
<protein>
    <submittedName>
        <fullName evidence="2">Uncharacterized protein</fullName>
    </submittedName>
</protein>
<evidence type="ECO:0000256" key="1">
    <source>
        <dbReference type="SAM" id="MobiDB-lite"/>
    </source>
</evidence>
<reference evidence="2" key="2">
    <citation type="journal article" date="2015" name="Fish Shellfish Immunol.">
        <title>Early steps in the European eel (Anguilla anguilla)-Vibrio vulnificus interaction in the gills: Role of the RtxA13 toxin.</title>
        <authorList>
            <person name="Callol A."/>
            <person name="Pajuelo D."/>
            <person name="Ebbesson L."/>
            <person name="Teles M."/>
            <person name="MacKenzie S."/>
            <person name="Amaro C."/>
        </authorList>
    </citation>
    <scope>NUCLEOTIDE SEQUENCE</scope>
</reference>
<sequence length="38" mass="4535">MIPYNKSSHHTNIRITQSRKENLTNETEYILDSGDKYH</sequence>
<name>A0A0E9SDF5_ANGAN</name>